<feature type="region of interest" description="Disordered" evidence="1">
    <location>
        <begin position="314"/>
        <end position="370"/>
    </location>
</feature>
<evidence type="ECO:0000313" key="2">
    <source>
        <dbReference type="EMBL" id="EMM71476.1"/>
    </source>
</evidence>
<evidence type="ECO:0000313" key="3">
    <source>
        <dbReference type="Proteomes" id="UP000012101"/>
    </source>
</evidence>
<gene>
    <name evidence="2" type="ORF">LEP1GSC038_0674</name>
</gene>
<accession>M6FXJ8</accession>
<name>M6FXJ8_9LEPT</name>
<sequence>MKDETVNAISKATGIPAWMISNQMEKMNKPKEQWYQSQEFQMVTTVVAVAAAPFTGGASLAVMMAIGAGIGAATGAASGGLKGALVGAVGGAAGAAVKSFTGGAVNVGLSYSAENGFGASVGVGYGPATVSVGISERGGTSVDVGFNKAGFNAGLSYNSKTGSVSGSAGFTSQSSGTGFALSYSEGDGFGASLSKSFSNGLNGGISWSEKGGVGGNIGYEAPGDKDKPKNSLANQMKGAGGTLSFSERDGLSAALNASGGVNAGNWSQSGGFQANTNFLADKWKADFVSKQGELEELQSKGLSKEQATAILDAQAHAESKAAQEKNNQESGKSVLDGAGYAATRKEGEDYSQNHGDIDNDGKNKGSGIDPTKLEVNQYERFQNRDGAAENLKKVVNETDPGIAGQYKDGKLHKEFTAEIDLRRSQISDNEKNMSLGDKMKLDKLKDQKAALDAEYKAINSGGGKNAKYNEILLLKIEAVNHQMNDMKAGDAFKFKGENADNRTQLMGRMIELKEKAVYGTLTPNEKKDLAKVTGGLEDYRRYGQVRDLVLNNKISSYDLGSSTTAAICYVNAHSNYGGVDTKTNYFAQAQLGNIGMTNSDYRGMKAPSLGVGSHWSGDLNTLKNPVSGEVHVTRSQVDTLNRSKANNAIVFTDTTGDGNPNHWQNVARGKDGQWYDVNNNRKKIDSIKPMDFSNVYQIKYNDNW</sequence>
<reference evidence="2 3" key="1">
    <citation type="submission" date="2013-01" db="EMBL/GenBank/DDBJ databases">
        <authorList>
            <person name="Harkins D.M."/>
            <person name="Durkin A.S."/>
            <person name="Brinkac L.M."/>
            <person name="Haft D.H."/>
            <person name="Selengut J.D."/>
            <person name="Sanka R."/>
            <person name="DePew J."/>
            <person name="Purushe J."/>
            <person name="Hospenthal D.R."/>
            <person name="Murray C.K."/>
            <person name="Pimentel G."/>
            <person name="Wasfy M."/>
            <person name="Vinetz J.M."/>
            <person name="Sutton G.G."/>
            <person name="Nierman W.C."/>
            <person name="Fouts D.E."/>
        </authorList>
    </citation>
    <scope>NUCLEOTIDE SEQUENCE [LARGE SCALE GENOMIC DNA]</scope>
    <source>
        <strain evidence="2 3">2006001855</strain>
    </source>
</reference>
<protein>
    <submittedName>
        <fullName evidence="2">Uncharacterized protein</fullName>
    </submittedName>
</protein>
<feature type="compositionally biased region" description="Basic and acidic residues" evidence="1">
    <location>
        <begin position="315"/>
        <end position="327"/>
    </location>
</feature>
<evidence type="ECO:0000256" key="1">
    <source>
        <dbReference type="SAM" id="MobiDB-lite"/>
    </source>
</evidence>
<organism evidence="2 3">
    <name type="scientific">Leptospira weilii str. 2006001855</name>
    <dbReference type="NCBI Taxonomy" id="996804"/>
    <lineage>
        <taxon>Bacteria</taxon>
        <taxon>Pseudomonadati</taxon>
        <taxon>Spirochaetota</taxon>
        <taxon>Spirochaetia</taxon>
        <taxon>Leptospirales</taxon>
        <taxon>Leptospiraceae</taxon>
        <taxon>Leptospira</taxon>
    </lineage>
</organism>
<dbReference type="AlphaFoldDB" id="M6FXJ8"/>
<dbReference type="EMBL" id="AFJM02000049">
    <property type="protein sequence ID" value="EMM71476.1"/>
    <property type="molecule type" value="Genomic_DNA"/>
</dbReference>
<dbReference type="Proteomes" id="UP000012101">
    <property type="component" value="Unassembled WGS sequence"/>
</dbReference>
<comment type="caution">
    <text evidence="2">The sequence shown here is derived from an EMBL/GenBank/DDBJ whole genome shotgun (WGS) entry which is preliminary data.</text>
</comment>
<proteinExistence type="predicted"/>